<gene>
    <name evidence="1" type="ORF">ACFQKD_14130</name>
</gene>
<dbReference type="AlphaFoldDB" id="A0ABD5X2N1"/>
<reference evidence="1 2" key="1">
    <citation type="journal article" date="2019" name="Int. J. Syst. Evol. Microbiol.">
        <title>The Global Catalogue of Microorganisms (GCM) 10K type strain sequencing project: providing services to taxonomists for standard genome sequencing and annotation.</title>
        <authorList>
            <consortium name="The Broad Institute Genomics Platform"/>
            <consortium name="The Broad Institute Genome Sequencing Center for Infectious Disease"/>
            <person name="Wu L."/>
            <person name="Ma J."/>
        </authorList>
    </citation>
    <scope>NUCLEOTIDE SEQUENCE [LARGE SCALE GENOMIC DNA]</scope>
    <source>
        <strain evidence="1 2">DT55</strain>
    </source>
</reference>
<dbReference type="GeneID" id="79270629"/>
<organism evidence="1 2">
    <name type="scientific">Halobaculum marinum</name>
    <dbReference type="NCBI Taxonomy" id="3031996"/>
    <lineage>
        <taxon>Archaea</taxon>
        <taxon>Methanobacteriati</taxon>
        <taxon>Methanobacteriota</taxon>
        <taxon>Stenosarchaea group</taxon>
        <taxon>Halobacteria</taxon>
        <taxon>Halobacteriales</taxon>
        <taxon>Haloferacaceae</taxon>
        <taxon>Halobaculum</taxon>
    </lineage>
</organism>
<sequence length="105" mass="11154">MTNYHVLRLFGDGVSRDELDAAVERSRATVEEMRGEGTSIAYLGSDVLDGSDGLAHGTMCKYDATSEEVVRKHSERAELPLSEVFVPGTPLAGIAPESGVAMKAA</sequence>
<dbReference type="Proteomes" id="UP001596388">
    <property type="component" value="Unassembled WGS sequence"/>
</dbReference>
<name>A0ABD5X2N1_9EURY</name>
<dbReference type="RefSeq" id="WP_276237041.1">
    <property type="nucleotide sequence ID" value="NZ_CP119989.1"/>
</dbReference>
<keyword evidence="2" id="KW-1185">Reference proteome</keyword>
<evidence type="ECO:0000313" key="1">
    <source>
        <dbReference type="EMBL" id="MFC7098443.1"/>
    </source>
</evidence>
<dbReference type="InterPro" id="IPR025336">
    <property type="entry name" value="SCO4226-like"/>
</dbReference>
<proteinExistence type="predicted"/>
<comment type="caution">
    <text evidence="1">The sequence shown here is derived from an EMBL/GenBank/DDBJ whole genome shotgun (WGS) entry which is preliminary data.</text>
</comment>
<dbReference type="Pfam" id="PF14026">
    <property type="entry name" value="SCO4226-like"/>
    <property type="match status" value="1"/>
</dbReference>
<evidence type="ECO:0000313" key="2">
    <source>
        <dbReference type="Proteomes" id="UP001596388"/>
    </source>
</evidence>
<dbReference type="EMBL" id="JBHTAG010000003">
    <property type="protein sequence ID" value="MFC7098443.1"/>
    <property type="molecule type" value="Genomic_DNA"/>
</dbReference>
<accession>A0ABD5X2N1</accession>
<protein>
    <submittedName>
        <fullName evidence="1">Nickel-binding protein</fullName>
    </submittedName>
</protein>